<protein>
    <submittedName>
        <fullName evidence="1">Uncharacterized protein</fullName>
    </submittedName>
</protein>
<evidence type="ECO:0000313" key="1">
    <source>
        <dbReference type="EMBL" id="PSR34398.1"/>
    </source>
</evidence>
<reference evidence="1 2" key="1">
    <citation type="journal article" date="2014" name="BMC Genomics">
        <title>Comparison of environmental and isolate Sulfobacillus genomes reveals diverse carbon, sulfur, nitrogen, and hydrogen metabolisms.</title>
        <authorList>
            <person name="Justice N.B."/>
            <person name="Norman A."/>
            <person name="Brown C.T."/>
            <person name="Singh A."/>
            <person name="Thomas B.C."/>
            <person name="Banfield J.F."/>
        </authorList>
    </citation>
    <scope>NUCLEOTIDE SEQUENCE [LARGE SCALE GENOMIC DNA]</scope>
    <source>
        <strain evidence="1">AMDSBA4</strain>
    </source>
</reference>
<dbReference type="AlphaFoldDB" id="A0A2T2XIY3"/>
<dbReference type="SUPFAM" id="SSF53756">
    <property type="entry name" value="UDP-Glycosyltransferase/glycogen phosphorylase"/>
    <property type="match status" value="1"/>
</dbReference>
<organism evidence="1 2">
    <name type="scientific">Sulfobacillus benefaciens</name>
    <dbReference type="NCBI Taxonomy" id="453960"/>
    <lineage>
        <taxon>Bacteria</taxon>
        <taxon>Bacillati</taxon>
        <taxon>Bacillota</taxon>
        <taxon>Clostridia</taxon>
        <taxon>Eubacteriales</taxon>
        <taxon>Clostridiales Family XVII. Incertae Sedis</taxon>
        <taxon>Sulfobacillus</taxon>
    </lineage>
</organism>
<gene>
    <name evidence="1" type="ORF">C7B46_05640</name>
</gene>
<dbReference type="Gene3D" id="3.40.50.2000">
    <property type="entry name" value="Glycogen Phosphorylase B"/>
    <property type="match status" value="2"/>
</dbReference>
<dbReference type="Pfam" id="PF13692">
    <property type="entry name" value="Glyco_trans_1_4"/>
    <property type="match status" value="1"/>
</dbReference>
<evidence type="ECO:0000313" key="2">
    <source>
        <dbReference type="Proteomes" id="UP000242972"/>
    </source>
</evidence>
<dbReference type="Proteomes" id="UP000242972">
    <property type="component" value="Unassembled WGS sequence"/>
</dbReference>
<name>A0A2T2XIY3_9FIRM</name>
<dbReference type="EMBL" id="PXYW01000009">
    <property type="protein sequence ID" value="PSR34398.1"/>
    <property type="molecule type" value="Genomic_DNA"/>
</dbReference>
<proteinExistence type="predicted"/>
<comment type="caution">
    <text evidence="1">The sequence shown here is derived from an EMBL/GenBank/DDBJ whole genome shotgun (WGS) entry which is preliminary data.</text>
</comment>
<dbReference type="PANTHER" id="PTHR12526">
    <property type="entry name" value="GLYCOSYLTRANSFERASE"/>
    <property type="match status" value="1"/>
</dbReference>
<accession>A0A2T2XIY3</accession>
<sequence>MTMRVVWVVHSLDRDTGTILMQWVVPLLIEAGVAVDVLPLYPPSQPGLLSTVEGAAVLDPPIQGRFTAKLQISGVLRRAYHRYHRVIVDQNLDLELKAVTAMGGVMGRAPLIMVAHVPLTEYLAARGEHNVGGQRRMIDALYPKIDRIITLSDAAATDLMEYHGVAKNRVVKVSVPLPIHQWQSEAQHPVPHPFLETDIPVISSLGHLEALKGIEVLINAVRLVQDQSIPVKLLVMGDGPLRAQQEKLAASLGVAALFPGWVQEWGAWLSRSKIFVAPQYFDGAGWDLYAAMSVGIPVIATNAPHVSREILSNGALGKIVSIGEPVALAEGIQKWLGNDRIRSAFALGGKQHARALDRDRVKGAWIDALVK</sequence>
<dbReference type="CDD" id="cd03801">
    <property type="entry name" value="GT4_PimA-like"/>
    <property type="match status" value="1"/>
</dbReference>